<feature type="transmembrane region" description="Helical" evidence="6">
    <location>
        <begin position="29"/>
        <end position="57"/>
    </location>
</feature>
<dbReference type="GO" id="GO:0005886">
    <property type="term" value="C:plasma membrane"/>
    <property type="evidence" value="ECO:0007669"/>
    <property type="project" value="UniProtKB-SubCell"/>
</dbReference>
<keyword evidence="3 6" id="KW-0812">Transmembrane</keyword>
<name>A0A6N7WQ73_STRAY</name>
<accession>A0A6N7WQ73</accession>
<dbReference type="Proteomes" id="UP000471052">
    <property type="component" value="Unassembled WGS sequence"/>
</dbReference>
<dbReference type="Proteomes" id="UP001212085">
    <property type="component" value="Chromosome"/>
</dbReference>
<keyword evidence="4 6" id="KW-1133">Transmembrane helix</keyword>
<dbReference type="GeneID" id="99637463"/>
<evidence type="ECO:0000313" key="8">
    <source>
        <dbReference type="EMBL" id="WBB06240.1"/>
    </source>
</evidence>
<proteinExistence type="predicted"/>
<sequence>MNYLKNLLANYKFDPSKFRLGMRTIKTGLAVFLVLLIFHLFGWEGLQIGTLTAVFCLRENFDKSVHFGFSRVVGNSVGGFLSLIFFFINQFFDYHFWVTLVFIPIFSMLGIMINVAINNKAGIIGGTSALLIITLSIPPGDTVLYVFARIFETFCGVFVAIIVNADVNEVRKLIRRREHK</sequence>
<evidence type="ECO:0000256" key="4">
    <source>
        <dbReference type="ARBA" id="ARBA00022989"/>
    </source>
</evidence>
<keyword evidence="5 6" id="KW-0472">Membrane</keyword>
<evidence type="ECO:0000256" key="3">
    <source>
        <dbReference type="ARBA" id="ARBA00022692"/>
    </source>
</evidence>
<gene>
    <name evidence="7" type="ORF">FYJ82_06650</name>
    <name evidence="8" type="ORF">O6R09_08130</name>
</gene>
<dbReference type="InterPro" id="IPR010343">
    <property type="entry name" value="ArAE_1"/>
</dbReference>
<organism evidence="7 9">
    <name type="scientific">Streptococcus alactolyticus</name>
    <dbReference type="NCBI Taxonomy" id="29389"/>
    <lineage>
        <taxon>Bacteria</taxon>
        <taxon>Bacillati</taxon>
        <taxon>Bacillota</taxon>
        <taxon>Bacilli</taxon>
        <taxon>Lactobacillales</taxon>
        <taxon>Streptococcaceae</taxon>
        <taxon>Streptococcus</taxon>
    </lineage>
</organism>
<evidence type="ECO:0000256" key="2">
    <source>
        <dbReference type="ARBA" id="ARBA00022475"/>
    </source>
</evidence>
<dbReference type="AlphaFoldDB" id="A0A6N7WQ73"/>
<evidence type="ECO:0000313" key="9">
    <source>
        <dbReference type="Proteomes" id="UP000471052"/>
    </source>
</evidence>
<dbReference type="Pfam" id="PF06081">
    <property type="entry name" value="ArAE_1"/>
    <property type="match status" value="1"/>
</dbReference>
<keyword evidence="10" id="KW-1185">Reference proteome</keyword>
<dbReference type="EMBL" id="CP114883">
    <property type="protein sequence ID" value="WBB06240.1"/>
    <property type="molecule type" value="Genomic_DNA"/>
</dbReference>
<keyword evidence="2" id="KW-1003">Cell membrane</keyword>
<feature type="transmembrane region" description="Helical" evidence="6">
    <location>
        <begin position="143"/>
        <end position="167"/>
    </location>
</feature>
<evidence type="ECO:0000313" key="7">
    <source>
        <dbReference type="EMBL" id="MST54063.1"/>
    </source>
</evidence>
<protein>
    <submittedName>
        <fullName evidence="7">Aromatic acid exporter family protein</fullName>
    </submittedName>
</protein>
<reference evidence="8 10" key="2">
    <citation type="submission" date="2022-12" db="EMBL/GenBank/DDBJ databases">
        <title>Streptococcus alactolyticus LGM, complete genome.</title>
        <authorList>
            <person name="Liu Z."/>
            <person name="Mu C."/>
            <person name="Zhu W."/>
        </authorList>
    </citation>
    <scope>NUCLEOTIDE SEQUENCE [LARGE SCALE GENOMIC DNA]</scope>
    <source>
        <strain evidence="8 10">LGM</strain>
    </source>
</reference>
<reference evidence="7 9" key="1">
    <citation type="submission" date="2019-08" db="EMBL/GenBank/DDBJ databases">
        <title>In-depth cultivation of the pig gut microbiome towards novel bacterial diversity and tailored functional studies.</title>
        <authorList>
            <person name="Wylensek D."/>
            <person name="Hitch T.C.A."/>
            <person name="Clavel T."/>
        </authorList>
    </citation>
    <scope>NUCLEOTIDE SEQUENCE [LARGE SCALE GENOMIC DNA]</scope>
    <source>
        <strain evidence="7 9">BL-178-WT-3A</strain>
    </source>
</reference>
<evidence type="ECO:0000313" key="10">
    <source>
        <dbReference type="Proteomes" id="UP001212085"/>
    </source>
</evidence>
<feature type="transmembrane region" description="Helical" evidence="6">
    <location>
        <begin position="121"/>
        <end position="137"/>
    </location>
</feature>
<evidence type="ECO:0000256" key="6">
    <source>
        <dbReference type="SAM" id="Phobius"/>
    </source>
</evidence>
<feature type="transmembrane region" description="Helical" evidence="6">
    <location>
        <begin position="94"/>
        <end position="114"/>
    </location>
</feature>
<dbReference type="OrthoDB" id="1653617at2"/>
<feature type="transmembrane region" description="Helical" evidence="6">
    <location>
        <begin position="69"/>
        <end position="88"/>
    </location>
</feature>
<dbReference type="EMBL" id="VUNP01000028">
    <property type="protein sequence ID" value="MST54063.1"/>
    <property type="molecule type" value="Genomic_DNA"/>
</dbReference>
<dbReference type="RefSeq" id="WP_154455187.1">
    <property type="nucleotide sequence ID" value="NZ_BRXN01000025.1"/>
</dbReference>
<comment type="subcellular location">
    <subcellularLocation>
        <location evidence="1">Cell membrane</location>
        <topology evidence="1">Multi-pass membrane protein</topology>
    </subcellularLocation>
</comment>
<evidence type="ECO:0000256" key="5">
    <source>
        <dbReference type="ARBA" id="ARBA00023136"/>
    </source>
</evidence>
<evidence type="ECO:0000256" key="1">
    <source>
        <dbReference type="ARBA" id="ARBA00004651"/>
    </source>
</evidence>